<dbReference type="EMBL" id="JAKKUT010000008">
    <property type="protein sequence ID" value="MDG2992455.1"/>
    <property type="molecule type" value="Genomic_DNA"/>
</dbReference>
<organism evidence="1 2">
    <name type="scientific">Candidatus Synechococcus calcipolaris G9</name>
    <dbReference type="NCBI Taxonomy" id="1497997"/>
    <lineage>
        <taxon>Bacteria</taxon>
        <taxon>Bacillati</taxon>
        <taxon>Cyanobacteriota</taxon>
        <taxon>Cyanophyceae</taxon>
        <taxon>Synechococcales</taxon>
        <taxon>Synechococcaceae</taxon>
        <taxon>Synechococcus</taxon>
    </lineage>
</organism>
<sequence length="195" mass="20901">MAAQSIRTVQELPDGSYRVCSSVPANPPLGALSGTCFLFRKQGNRVIGTYRVAPGDPTAWCMEGTAVGSEIRGFVATTGTLPETYLINSLLPDSQLRLLSPFLRVANIQVRQLSVRPDTLTVSLVPFGAPDPRGQPVRINMLQGNDEAAPPSLGDSLPPLVGEIRYNTAVLDLSTFYLYNLGNVPPPTSCQPNFG</sequence>
<evidence type="ECO:0000313" key="1">
    <source>
        <dbReference type="EMBL" id="MDG2992455.1"/>
    </source>
</evidence>
<evidence type="ECO:0000313" key="2">
    <source>
        <dbReference type="Proteomes" id="UP001154265"/>
    </source>
</evidence>
<accession>A0ABT6F3L8</accession>
<name>A0ABT6F3L8_9SYNE</name>
<protein>
    <submittedName>
        <fullName evidence="1">Uncharacterized protein</fullName>
    </submittedName>
</protein>
<comment type="caution">
    <text evidence="1">The sequence shown here is derived from an EMBL/GenBank/DDBJ whole genome shotgun (WGS) entry which is preliminary data.</text>
</comment>
<gene>
    <name evidence="1" type="ORF">L3556_16170</name>
</gene>
<proteinExistence type="predicted"/>
<reference evidence="1" key="2">
    <citation type="submission" date="2022-01" db="EMBL/GenBank/DDBJ databases">
        <authorList>
            <person name="Zivanovic Y."/>
            <person name="Moreira D."/>
            <person name="Lopez-Garcia P."/>
        </authorList>
    </citation>
    <scope>NUCLEOTIDE SEQUENCE</scope>
    <source>
        <strain evidence="1">G9</strain>
    </source>
</reference>
<reference evidence="1" key="1">
    <citation type="journal article" date="2022" name="Genome Biol. Evol.">
        <title>A New Gene Family Diagnostic for Intracellular Biomineralization of Amorphous Ca Carbonates by Cyanobacteria.</title>
        <authorList>
            <person name="Benzerara K."/>
            <person name="Duprat E."/>
            <person name="Bitard-Feildel T."/>
            <person name="Caumes G."/>
            <person name="Cassier-Chauvat C."/>
            <person name="Chauvat F."/>
            <person name="Dezi M."/>
            <person name="Diop S.I."/>
            <person name="Gaschignard G."/>
            <person name="Gorgen S."/>
            <person name="Gugger M."/>
            <person name="Lopez-Garcia P."/>
            <person name="Millet M."/>
            <person name="Skouri-Panet F."/>
            <person name="Moreira D."/>
            <person name="Callebaut I."/>
        </authorList>
    </citation>
    <scope>NUCLEOTIDE SEQUENCE</scope>
    <source>
        <strain evidence="1">G9</strain>
    </source>
</reference>
<dbReference type="Proteomes" id="UP001154265">
    <property type="component" value="Unassembled WGS sequence"/>
</dbReference>
<dbReference type="RefSeq" id="WP_277868366.1">
    <property type="nucleotide sequence ID" value="NZ_JAKKUT010000008.1"/>
</dbReference>
<keyword evidence="2" id="KW-1185">Reference proteome</keyword>